<keyword evidence="4" id="KW-0571">Peptide transport</keyword>
<keyword evidence="5 7" id="KW-1133">Transmembrane helix</keyword>
<evidence type="ECO:0000313" key="8">
    <source>
        <dbReference type="Proteomes" id="UP000050741"/>
    </source>
</evidence>
<dbReference type="InterPro" id="IPR036259">
    <property type="entry name" value="MFS_trans_sf"/>
</dbReference>
<dbReference type="AlphaFoldDB" id="A0A183C7D8"/>
<keyword evidence="8" id="KW-1185">Reference proteome</keyword>
<dbReference type="Pfam" id="PF00854">
    <property type="entry name" value="PTR2"/>
    <property type="match status" value="1"/>
</dbReference>
<evidence type="ECO:0000256" key="6">
    <source>
        <dbReference type="ARBA" id="ARBA00023136"/>
    </source>
</evidence>
<proteinExistence type="inferred from homology"/>
<dbReference type="GO" id="GO:0022857">
    <property type="term" value="F:transmembrane transporter activity"/>
    <property type="evidence" value="ECO:0007669"/>
    <property type="project" value="InterPro"/>
</dbReference>
<keyword evidence="3 7" id="KW-0812">Transmembrane</keyword>
<accession>A0A183C7D8</accession>
<feature type="transmembrane region" description="Helical" evidence="7">
    <location>
        <begin position="59"/>
        <end position="78"/>
    </location>
</feature>
<protein>
    <submittedName>
        <fullName evidence="9">Peptide transporter family 1-like</fullName>
    </submittedName>
</protein>
<keyword evidence="6 7" id="KW-0472">Membrane</keyword>
<comment type="similarity">
    <text evidence="2">Belongs to the major facilitator superfamily. Proton-dependent oligopeptide transporter (POT/PTR) (TC 2.A.17) family.</text>
</comment>
<feature type="transmembrane region" description="Helical" evidence="7">
    <location>
        <begin position="99"/>
        <end position="120"/>
    </location>
</feature>
<evidence type="ECO:0000256" key="4">
    <source>
        <dbReference type="ARBA" id="ARBA00022856"/>
    </source>
</evidence>
<evidence type="ECO:0000256" key="7">
    <source>
        <dbReference type="SAM" id="Phobius"/>
    </source>
</evidence>
<comment type="subcellular location">
    <subcellularLocation>
        <location evidence="1">Membrane</location>
        <topology evidence="1">Multi-pass membrane protein</topology>
    </subcellularLocation>
</comment>
<dbReference type="WBParaSite" id="GPLIN_000878400">
    <property type="protein sequence ID" value="GPLIN_000878400"/>
    <property type="gene ID" value="GPLIN_000878400"/>
</dbReference>
<keyword evidence="4" id="KW-0653">Protein transport</keyword>
<evidence type="ECO:0000313" key="9">
    <source>
        <dbReference type="WBParaSite" id="GPLIN_000878400"/>
    </source>
</evidence>
<sequence length="207" mass="22727">MSKGQLSLNETGIELEVRAQGGVYMIALTGNLSAAADQMLFPEAEKRVFQVVPDNSLSILWQIPQIMVITAAEILFSVTGYEFAYSQAAPSMKSLVQALWLMTTAIGDIIILLITLIAFPNLAVEFLFYAAGMTVVIGILALLAIFYYEYNNNYMGADICLSAAQLEGNGGKKQPLAGNVRSVQMYGTTEESIDKEKRHWPMESIKQ</sequence>
<dbReference type="InterPro" id="IPR000109">
    <property type="entry name" value="POT_fam"/>
</dbReference>
<reference evidence="8" key="1">
    <citation type="submission" date="2013-12" db="EMBL/GenBank/DDBJ databases">
        <authorList>
            <person name="Aslett M."/>
        </authorList>
    </citation>
    <scope>NUCLEOTIDE SEQUENCE [LARGE SCALE GENOMIC DNA]</scope>
    <source>
        <strain evidence="8">Lindley</strain>
    </source>
</reference>
<feature type="transmembrane region" description="Helical" evidence="7">
    <location>
        <begin position="126"/>
        <end position="148"/>
    </location>
</feature>
<dbReference type="Proteomes" id="UP000050741">
    <property type="component" value="Unassembled WGS sequence"/>
</dbReference>
<dbReference type="GO" id="GO:0015833">
    <property type="term" value="P:peptide transport"/>
    <property type="evidence" value="ECO:0007669"/>
    <property type="project" value="UniProtKB-KW"/>
</dbReference>
<evidence type="ECO:0000256" key="2">
    <source>
        <dbReference type="ARBA" id="ARBA00005982"/>
    </source>
</evidence>
<reference evidence="9" key="3">
    <citation type="submission" date="2016-06" db="UniProtKB">
        <authorList>
            <consortium name="WormBaseParasite"/>
        </authorList>
    </citation>
    <scope>IDENTIFICATION</scope>
</reference>
<dbReference type="Gene3D" id="1.20.1250.20">
    <property type="entry name" value="MFS general substrate transporter like domains"/>
    <property type="match status" value="1"/>
</dbReference>
<reference evidence="8" key="2">
    <citation type="submission" date="2014-05" db="EMBL/GenBank/DDBJ databases">
        <title>The genome and life-stage specific transcriptomes of Globodera pallida elucidate key aspects of plant parasitism by a cyst nematode.</title>
        <authorList>
            <person name="Cotton J.A."/>
            <person name="Lilley C.J."/>
            <person name="Jones L.M."/>
            <person name="Kikuchi T."/>
            <person name="Reid A.J."/>
            <person name="Thorpe P."/>
            <person name="Tsai I.J."/>
            <person name="Beasley H."/>
            <person name="Blok V."/>
            <person name="Cock P.J.A."/>
            <person name="Van den Akker S.E."/>
            <person name="Holroyd N."/>
            <person name="Hunt M."/>
            <person name="Mantelin S."/>
            <person name="Naghra H."/>
            <person name="Pain A."/>
            <person name="Palomares-Rius J.E."/>
            <person name="Zarowiecki M."/>
            <person name="Berriman M."/>
            <person name="Jones J.T."/>
            <person name="Urwin P.E."/>
        </authorList>
    </citation>
    <scope>NUCLEOTIDE SEQUENCE [LARGE SCALE GENOMIC DNA]</scope>
    <source>
        <strain evidence="8">Lindley</strain>
    </source>
</reference>
<keyword evidence="4" id="KW-0813">Transport</keyword>
<organism evidence="8 9">
    <name type="scientific">Globodera pallida</name>
    <name type="common">Potato cyst nematode worm</name>
    <name type="synonym">Heterodera pallida</name>
    <dbReference type="NCBI Taxonomy" id="36090"/>
    <lineage>
        <taxon>Eukaryota</taxon>
        <taxon>Metazoa</taxon>
        <taxon>Ecdysozoa</taxon>
        <taxon>Nematoda</taxon>
        <taxon>Chromadorea</taxon>
        <taxon>Rhabditida</taxon>
        <taxon>Tylenchina</taxon>
        <taxon>Tylenchomorpha</taxon>
        <taxon>Tylenchoidea</taxon>
        <taxon>Heteroderidae</taxon>
        <taxon>Heteroderinae</taxon>
        <taxon>Globodera</taxon>
    </lineage>
</organism>
<evidence type="ECO:0000256" key="1">
    <source>
        <dbReference type="ARBA" id="ARBA00004141"/>
    </source>
</evidence>
<dbReference type="PANTHER" id="PTHR11654">
    <property type="entry name" value="OLIGOPEPTIDE TRANSPORTER-RELATED"/>
    <property type="match status" value="1"/>
</dbReference>
<evidence type="ECO:0000256" key="3">
    <source>
        <dbReference type="ARBA" id="ARBA00022692"/>
    </source>
</evidence>
<dbReference type="GO" id="GO:0016020">
    <property type="term" value="C:membrane"/>
    <property type="evidence" value="ECO:0007669"/>
    <property type="project" value="UniProtKB-SubCell"/>
</dbReference>
<evidence type="ECO:0000256" key="5">
    <source>
        <dbReference type="ARBA" id="ARBA00022989"/>
    </source>
</evidence>
<name>A0A183C7D8_GLOPA</name>